<evidence type="ECO:0000259" key="7">
    <source>
        <dbReference type="Pfam" id="PF20684"/>
    </source>
</evidence>
<keyword evidence="3 6" id="KW-1133">Transmembrane helix</keyword>
<keyword evidence="9" id="KW-1185">Reference proteome</keyword>
<dbReference type="OrthoDB" id="5342292at2759"/>
<keyword evidence="2 6" id="KW-0812">Transmembrane</keyword>
<evidence type="ECO:0000256" key="2">
    <source>
        <dbReference type="ARBA" id="ARBA00022692"/>
    </source>
</evidence>
<feature type="transmembrane region" description="Helical" evidence="6">
    <location>
        <begin position="74"/>
        <end position="97"/>
    </location>
</feature>
<feature type="transmembrane region" description="Helical" evidence="6">
    <location>
        <begin position="150"/>
        <end position="175"/>
    </location>
</feature>
<dbReference type="Pfam" id="PF20684">
    <property type="entry name" value="Fung_rhodopsin"/>
    <property type="match status" value="1"/>
</dbReference>
<name>A0A6G1JZX4_9PLEO</name>
<dbReference type="PANTHER" id="PTHR33048">
    <property type="entry name" value="PTH11-LIKE INTEGRAL MEMBRANE PROTEIN (AFU_ORTHOLOGUE AFUA_5G11245)"/>
    <property type="match status" value="1"/>
</dbReference>
<protein>
    <recommendedName>
        <fullName evidence="7">Rhodopsin domain-containing protein</fullName>
    </recommendedName>
</protein>
<dbReference type="InterPro" id="IPR049326">
    <property type="entry name" value="Rhodopsin_dom_fungi"/>
</dbReference>
<evidence type="ECO:0000256" key="3">
    <source>
        <dbReference type="ARBA" id="ARBA00022989"/>
    </source>
</evidence>
<keyword evidence="4 6" id="KW-0472">Membrane</keyword>
<evidence type="ECO:0000256" key="6">
    <source>
        <dbReference type="SAM" id="Phobius"/>
    </source>
</evidence>
<dbReference type="EMBL" id="MU005777">
    <property type="protein sequence ID" value="KAF2705761.1"/>
    <property type="molecule type" value="Genomic_DNA"/>
</dbReference>
<feature type="transmembrane region" description="Helical" evidence="6">
    <location>
        <begin position="265"/>
        <end position="287"/>
    </location>
</feature>
<reference evidence="8" key="1">
    <citation type="journal article" date="2020" name="Stud. Mycol.">
        <title>101 Dothideomycetes genomes: a test case for predicting lifestyles and emergence of pathogens.</title>
        <authorList>
            <person name="Haridas S."/>
            <person name="Albert R."/>
            <person name="Binder M."/>
            <person name="Bloem J."/>
            <person name="Labutti K."/>
            <person name="Salamov A."/>
            <person name="Andreopoulos B."/>
            <person name="Baker S."/>
            <person name="Barry K."/>
            <person name="Bills G."/>
            <person name="Bluhm B."/>
            <person name="Cannon C."/>
            <person name="Castanera R."/>
            <person name="Culley D."/>
            <person name="Daum C."/>
            <person name="Ezra D."/>
            <person name="Gonzalez J."/>
            <person name="Henrissat B."/>
            <person name="Kuo A."/>
            <person name="Liang C."/>
            <person name="Lipzen A."/>
            <person name="Lutzoni F."/>
            <person name="Magnuson J."/>
            <person name="Mondo S."/>
            <person name="Nolan M."/>
            <person name="Ohm R."/>
            <person name="Pangilinan J."/>
            <person name="Park H.-J."/>
            <person name="Ramirez L."/>
            <person name="Alfaro M."/>
            <person name="Sun H."/>
            <person name="Tritt A."/>
            <person name="Yoshinaga Y."/>
            <person name="Zwiers L.-H."/>
            <person name="Turgeon B."/>
            <person name="Goodwin S."/>
            <person name="Spatafora J."/>
            <person name="Crous P."/>
            <person name="Grigoriev I."/>
        </authorList>
    </citation>
    <scope>NUCLEOTIDE SEQUENCE</scope>
    <source>
        <strain evidence="8">CBS 279.74</strain>
    </source>
</reference>
<gene>
    <name evidence="8" type="ORF">K504DRAFT_505498</name>
</gene>
<feature type="transmembrane region" description="Helical" evidence="6">
    <location>
        <begin position="231"/>
        <end position="253"/>
    </location>
</feature>
<feature type="transmembrane region" description="Helical" evidence="6">
    <location>
        <begin position="195"/>
        <end position="219"/>
    </location>
</feature>
<dbReference type="AlphaFoldDB" id="A0A6G1JZX4"/>
<organism evidence="8 9">
    <name type="scientific">Pleomassaria siparia CBS 279.74</name>
    <dbReference type="NCBI Taxonomy" id="1314801"/>
    <lineage>
        <taxon>Eukaryota</taxon>
        <taxon>Fungi</taxon>
        <taxon>Dikarya</taxon>
        <taxon>Ascomycota</taxon>
        <taxon>Pezizomycotina</taxon>
        <taxon>Dothideomycetes</taxon>
        <taxon>Pleosporomycetidae</taxon>
        <taxon>Pleosporales</taxon>
        <taxon>Pleomassariaceae</taxon>
        <taxon>Pleomassaria</taxon>
    </lineage>
</organism>
<proteinExistence type="inferred from homology"/>
<feature type="domain" description="Rhodopsin" evidence="7">
    <location>
        <begin position="58"/>
        <end position="293"/>
    </location>
</feature>
<comment type="similarity">
    <text evidence="5">Belongs to the SAT4 family.</text>
</comment>
<dbReference type="GO" id="GO:0016020">
    <property type="term" value="C:membrane"/>
    <property type="evidence" value="ECO:0007669"/>
    <property type="project" value="UniProtKB-SubCell"/>
</dbReference>
<dbReference type="Proteomes" id="UP000799428">
    <property type="component" value="Unassembled WGS sequence"/>
</dbReference>
<comment type="subcellular location">
    <subcellularLocation>
        <location evidence="1">Membrane</location>
        <topology evidence="1">Multi-pass membrane protein</topology>
    </subcellularLocation>
</comment>
<evidence type="ECO:0000313" key="8">
    <source>
        <dbReference type="EMBL" id="KAF2705761.1"/>
    </source>
</evidence>
<dbReference type="InterPro" id="IPR052337">
    <property type="entry name" value="SAT4-like"/>
</dbReference>
<sequence>MERFANCSIPLLLDPNVCPALASPVGVIPMNPNAFTLRPTILATTAVCAALVGIALTVRILTKAFILKNMQVEDYFLILAACSFGAFMGVFDSTFQYGLGKHQWDVSIADVMKFAKYVNIATFMYAPIAIFAKLALLLQIQRIFSVNKATLHIAWFLMVINTVCYTMFFFMFVFACTPRDKIWNPSLPGHCLNQAPILISSSALNLLSDVAILVLPLVTITTLQMPTRRKLSVGAIFATGTFGIIASVLRLVYTIKFTTTSDVTYWSVYAAIWCDAEFTAMIICGCLPSFPSFFHFLIGDGGKTNSKNTYASTPVSGQNGQPFASSVKTKKSRKGVYSWNDTVLEEEMGSYIPLDERTTVVGASNTVESEDVHSLSSLRPGGEKKRESVIYKTVDIETTSSSR</sequence>
<evidence type="ECO:0000256" key="4">
    <source>
        <dbReference type="ARBA" id="ARBA00023136"/>
    </source>
</evidence>
<accession>A0A6G1JZX4</accession>
<evidence type="ECO:0000256" key="5">
    <source>
        <dbReference type="ARBA" id="ARBA00038359"/>
    </source>
</evidence>
<feature type="transmembrane region" description="Helical" evidence="6">
    <location>
        <begin position="117"/>
        <end position="138"/>
    </location>
</feature>
<dbReference type="PANTHER" id="PTHR33048:SF47">
    <property type="entry name" value="INTEGRAL MEMBRANE PROTEIN-RELATED"/>
    <property type="match status" value="1"/>
</dbReference>
<evidence type="ECO:0000313" key="9">
    <source>
        <dbReference type="Proteomes" id="UP000799428"/>
    </source>
</evidence>
<feature type="transmembrane region" description="Helical" evidence="6">
    <location>
        <begin position="41"/>
        <end position="62"/>
    </location>
</feature>
<evidence type="ECO:0000256" key="1">
    <source>
        <dbReference type="ARBA" id="ARBA00004141"/>
    </source>
</evidence>